<organism evidence="1 2">
    <name type="scientific">Donghicola eburneus</name>
    <dbReference type="NCBI Taxonomy" id="393278"/>
    <lineage>
        <taxon>Bacteria</taxon>
        <taxon>Pseudomonadati</taxon>
        <taxon>Pseudomonadota</taxon>
        <taxon>Alphaproteobacteria</taxon>
        <taxon>Rhodobacterales</taxon>
        <taxon>Roseobacteraceae</taxon>
        <taxon>Donghicola</taxon>
    </lineage>
</organism>
<keyword evidence="2" id="KW-1185">Reference proteome</keyword>
<sequence>MTARLNDIEALLDQQGLCVSGGLVPEAGDDLPQIKSLLMISPNGADFWPLFTRSSEYNDGAPDPIDRWSQRVLTDLAQRLGGKALFPFGGPPYRPFLQWAIRTGRAHSSAVGMLVHNDAGLWISYRGAIALPYSVALPVPLQNPCETCVPRSCLSACPVGALSDGYDTAACHSWLERPEADCMSQGCAVRRACPVGAAFGRLPEQSAFHMKSFHK</sequence>
<dbReference type="EMBL" id="FMJB01000061">
    <property type="protein sequence ID" value="SCM68944.1"/>
    <property type="molecule type" value="Genomic_DNA"/>
</dbReference>
<gene>
    <name evidence="1" type="ORF">KARMA_3175</name>
</gene>
<accession>A0A1M4N4K9</accession>
<dbReference type="AlphaFoldDB" id="A0A1M4N4K9"/>
<dbReference type="Proteomes" id="UP000184085">
    <property type="component" value="Unassembled WGS sequence"/>
</dbReference>
<name>A0A1M4N4K9_9RHOB</name>
<evidence type="ECO:0000313" key="2">
    <source>
        <dbReference type="Proteomes" id="UP000184085"/>
    </source>
</evidence>
<proteinExistence type="predicted"/>
<protein>
    <recommendedName>
        <fullName evidence="3">Ferredoxin</fullName>
    </recommendedName>
</protein>
<dbReference type="RefSeq" id="WP_083595739.1">
    <property type="nucleotide sequence ID" value="NZ_FMJB01000061.1"/>
</dbReference>
<reference evidence="2" key="1">
    <citation type="submission" date="2016-09" db="EMBL/GenBank/DDBJ databases">
        <authorList>
            <person name="Wibberg D."/>
        </authorList>
    </citation>
    <scope>NUCLEOTIDE SEQUENCE [LARGE SCALE GENOMIC DNA]</scope>
</reference>
<evidence type="ECO:0000313" key="1">
    <source>
        <dbReference type="EMBL" id="SCM68944.1"/>
    </source>
</evidence>
<evidence type="ECO:0008006" key="3">
    <source>
        <dbReference type="Google" id="ProtNLM"/>
    </source>
</evidence>